<keyword evidence="3" id="KW-1185">Reference proteome</keyword>
<comment type="caution">
    <text evidence="2">The sequence shown here is derived from an EMBL/GenBank/DDBJ whole genome shotgun (WGS) entry which is preliminary data.</text>
</comment>
<dbReference type="InterPro" id="IPR000595">
    <property type="entry name" value="cNMP-bd_dom"/>
</dbReference>
<dbReference type="RefSeq" id="WP_106520983.1">
    <property type="nucleotide sequence ID" value="NZ_PYGD01000001.1"/>
</dbReference>
<dbReference type="InterPro" id="IPR018490">
    <property type="entry name" value="cNMP-bd_dom_sf"/>
</dbReference>
<dbReference type="Gene3D" id="1.10.10.10">
    <property type="entry name" value="Winged helix-like DNA-binding domain superfamily/Winged helix DNA-binding domain"/>
    <property type="match status" value="1"/>
</dbReference>
<dbReference type="AlphaFoldDB" id="A0A2P8DAN0"/>
<gene>
    <name evidence="2" type="ORF">B0I18_101420</name>
</gene>
<dbReference type="CDD" id="cd00038">
    <property type="entry name" value="CAP_ED"/>
    <property type="match status" value="1"/>
</dbReference>
<dbReference type="SUPFAM" id="SSF51206">
    <property type="entry name" value="cAMP-binding domain-like"/>
    <property type="match status" value="1"/>
</dbReference>
<sequence>MLELLFAEIAKEVELTAADKALVQAAITPRKLRKRQYLMQHGEHFGEIAFVNKGMLRACLKGEKGAEHVMQFAPEGTWIPDSFNLSEDDTALYDIDALENAEVLLIDREVFQQLLQRVPALEKYFRQVMQKRLNALHLRVINYLTHFAEDKYKMFVETYPEIVQRVPQHMIASYLGIKPETLSRNRKKMATRKKEEPEL</sequence>
<evidence type="ECO:0000313" key="2">
    <source>
        <dbReference type="EMBL" id="PSK94265.1"/>
    </source>
</evidence>
<name>A0A2P8DAN0_9BACT</name>
<protein>
    <submittedName>
        <fullName evidence="2">CRP-like cAMP-binding protein</fullName>
    </submittedName>
</protein>
<feature type="domain" description="Cyclic nucleotide-binding" evidence="1">
    <location>
        <begin position="5"/>
        <end position="132"/>
    </location>
</feature>
<evidence type="ECO:0000313" key="3">
    <source>
        <dbReference type="Proteomes" id="UP000240572"/>
    </source>
</evidence>
<accession>A0A2P8DAN0</accession>
<evidence type="ECO:0000259" key="1">
    <source>
        <dbReference type="PROSITE" id="PS50042"/>
    </source>
</evidence>
<dbReference type="Pfam" id="PF00027">
    <property type="entry name" value="cNMP_binding"/>
    <property type="match status" value="1"/>
</dbReference>
<dbReference type="OrthoDB" id="9152304at2"/>
<dbReference type="EMBL" id="PYGD01000001">
    <property type="protein sequence ID" value="PSK94265.1"/>
    <property type="molecule type" value="Genomic_DNA"/>
</dbReference>
<dbReference type="Gene3D" id="2.60.120.10">
    <property type="entry name" value="Jelly Rolls"/>
    <property type="match status" value="1"/>
</dbReference>
<organism evidence="2 3">
    <name type="scientific">Taibaiella chishuiensis</name>
    <dbReference type="NCBI Taxonomy" id="1434707"/>
    <lineage>
        <taxon>Bacteria</taxon>
        <taxon>Pseudomonadati</taxon>
        <taxon>Bacteroidota</taxon>
        <taxon>Chitinophagia</taxon>
        <taxon>Chitinophagales</taxon>
        <taxon>Chitinophagaceae</taxon>
        <taxon>Taibaiella</taxon>
    </lineage>
</organism>
<dbReference type="InterPro" id="IPR036388">
    <property type="entry name" value="WH-like_DNA-bd_sf"/>
</dbReference>
<dbReference type="InterPro" id="IPR014710">
    <property type="entry name" value="RmlC-like_jellyroll"/>
</dbReference>
<dbReference type="Proteomes" id="UP000240572">
    <property type="component" value="Unassembled WGS sequence"/>
</dbReference>
<dbReference type="PROSITE" id="PS50042">
    <property type="entry name" value="CNMP_BINDING_3"/>
    <property type="match status" value="1"/>
</dbReference>
<proteinExistence type="predicted"/>
<reference evidence="2 3" key="1">
    <citation type="submission" date="2018-03" db="EMBL/GenBank/DDBJ databases">
        <title>Genomic Encyclopedia of Type Strains, Phase III (KMG-III): the genomes of soil and plant-associated and newly described type strains.</title>
        <authorList>
            <person name="Whitman W."/>
        </authorList>
    </citation>
    <scope>NUCLEOTIDE SEQUENCE [LARGE SCALE GENOMIC DNA]</scope>
    <source>
        <strain evidence="2 3">CGMCC 1.12700</strain>
    </source>
</reference>